<feature type="transmembrane region" description="Helical" evidence="3">
    <location>
        <begin position="29"/>
        <end position="48"/>
    </location>
</feature>
<sequence length="1266" mass="141225">MTGGGGNVGAVLTQLIFFKGSRYSKETGITLMGIMMLCCTLPICLIYFPQWGGMFCGPSSKENATEEDYYSSEWNSKEKEKGFHHGSLKFADNSRGERGRRVGSAATPDRTSSMHAIIHSGQISLAISQSDHLSLWPSLIPVISPCSQSQGRKRFPVGRIVVRKHSPPATFPANFPATFRRRFFLHRKERLEEISNFPKAPNQKTIHAPPRAFFRPTASHAPAREPLSGDALPPPGSPDADQPPFLPVLHPSPARASFGVLLPPRALDQFFRRPPAIFSQLQSLHVPWEVFFYLSGHKLNGHNYLQWSQSVLLFICGKGKDEYLTGEAVMPETTEPGFRKWKIENSMIMSWLINSMNNDIGENFLLFGTAKDIWDAAKETYSSSENISELFQVESAYMTSAKESSHNIQANCGTKETVQVFLGLNRELDDVRGRIMGIKPLPSLREAFSEVRREESRKKVMMGSKEQPAPTLDASALAARSFNSSGGDRQKRDRPWCDYSTVDRDGRAHVAANSESTSVPEPSPFNKEQMEMLQKLLSQVGSGSTTGVAFTANRGGMKPWIVDTGASDHMTGDAAILQNYKPSNGHSSVHIADGSKSKIAGTGSIKLTKDLYLDSVLHDLKSGKMIGSAELCSGLYLLSCGQFSNQVSQASCVQSQSMLESFNSVSNSKGESMNEHQVWESLLEGVPSFHSESPNPSQFVPTEFVHTHAVISPASLAHKCSISRDHLRHGSQSTCGQYIDSNSSLPEENIGEDRAGEVLIPNIDDSTLPIALRKGVRRCTDHPIGNYVTYEGLSPSYRAFATSLDDTQVPNTIQEALKISEWKKAVQDEIDALEKNGTWTITDLPVGKRPVGCKWIFTIKYKADGSVERFKLVWILLSLAVNQDWCLQQLDIKNVFLNSDLEEEVYMEIPPGFEESMAKNQVCKLQKSLYGLKQSPRAWFDRFTKAVLKLGYKQGQTDHTLFVKKSHAGKMAILIVYVDDIILSGNDMEELQNLKKYLSEEFEVKDLGNLKYFLGMEVARSRKGIVVSQRKYILDLLKETGMLGCKPIDTPIVRRNLVSRKKVHCECCKSIHAQPTEEHMEAVYRILRYLKMTPGKGLFFRKTENRDTEVYSDADWAGNIIDRRSTSGYCSFVWGNLVTWRSKKQSVVARSSAEAEYRALAQGICEGIWIKGVLSELGQTSSSPILMMCDNQTAISIAKNPVHHDRTKHVEIDRHFITEKVTSETVKLNYVPTKHQTADILTKALPRPNFEDLTCKLGLYDIYSPA</sequence>
<dbReference type="InterPro" id="IPR043502">
    <property type="entry name" value="DNA/RNA_pol_sf"/>
</dbReference>
<dbReference type="Pfam" id="PF07727">
    <property type="entry name" value="RVT_2"/>
    <property type="match status" value="1"/>
</dbReference>
<feature type="region of interest" description="Disordered" evidence="2">
    <location>
        <begin position="224"/>
        <end position="244"/>
    </location>
</feature>
<dbReference type="PANTHER" id="PTHR11439:SF486">
    <property type="entry name" value="RLK (RECEPTOR-LIKE KINASE) PROTEIN, PUTATIVE-RELATED"/>
    <property type="match status" value="1"/>
</dbReference>
<keyword evidence="3" id="KW-0812">Transmembrane</keyword>
<feature type="domain" description="Retrovirus-related Pol polyprotein from transposon TNT 1-94-like beta-barrel" evidence="5">
    <location>
        <begin position="560"/>
        <end position="618"/>
    </location>
</feature>
<evidence type="ECO:0000313" key="6">
    <source>
        <dbReference type="EMBL" id="RVX04416.1"/>
    </source>
</evidence>
<protein>
    <submittedName>
        <fullName evidence="6">Retrovirus-related Pol polyprotein from transposon RE1</fullName>
    </submittedName>
</protein>
<name>A0A438J693_VITVI</name>
<reference evidence="6 7" key="1">
    <citation type="journal article" date="2018" name="PLoS Genet.">
        <title>Population sequencing reveals clonal diversity and ancestral inbreeding in the grapevine cultivar Chardonnay.</title>
        <authorList>
            <person name="Roach M.J."/>
            <person name="Johnson D.L."/>
            <person name="Bohlmann J."/>
            <person name="van Vuuren H.J."/>
            <person name="Jones S.J."/>
            <person name="Pretorius I.S."/>
            <person name="Schmidt S.A."/>
            <person name="Borneman A.R."/>
        </authorList>
    </citation>
    <scope>NUCLEOTIDE SEQUENCE [LARGE SCALE GENOMIC DNA]</scope>
    <source>
        <strain evidence="7">cv. Chardonnay</strain>
        <tissue evidence="6">Leaf</tissue>
    </source>
</reference>
<keyword evidence="1" id="KW-0064">Aspartyl protease</keyword>
<dbReference type="AlphaFoldDB" id="A0A438J693"/>
<proteinExistence type="predicted"/>
<comment type="caution">
    <text evidence="6">The sequence shown here is derived from an EMBL/GenBank/DDBJ whole genome shotgun (WGS) entry which is preliminary data.</text>
</comment>
<dbReference type="CDD" id="cd09272">
    <property type="entry name" value="RNase_HI_RT_Ty1"/>
    <property type="match status" value="1"/>
</dbReference>
<dbReference type="InterPro" id="IPR054722">
    <property type="entry name" value="PolX-like_BBD"/>
</dbReference>
<accession>A0A438J693</accession>
<evidence type="ECO:0000256" key="2">
    <source>
        <dbReference type="SAM" id="MobiDB-lite"/>
    </source>
</evidence>
<keyword evidence="3" id="KW-1133">Transmembrane helix</keyword>
<evidence type="ECO:0000313" key="7">
    <source>
        <dbReference type="Proteomes" id="UP000288805"/>
    </source>
</evidence>
<dbReference type="EMBL" id="QGNW01000061">
    <property type="protein sequence ID" value="RVX04416.1"/>
    <property type="molecule type" value="Genomic_DNA"/>
</dbReference>
<dbReference type="SUPFAM" id="SSF56672">
    <property type="entry name" value="DNA/RNA polymerases"/>
    <property type="match status" value="1"/>
</dbReference>
<keyword evidence="1" id="KW-0378">Hydrolase</keyword>
<feature type="region of interest" description="Disordered" evidence="2">
    <location>
        <begin position="87"/>
        <end position="111"/>
    </location>
</feature>
<dbReference type="Pfam" id="PF22936">
    <property type="entry name" value="Pol_BBD"/>
    <property type="match status" value="1"/>
</dbReference>
<evidence type="ECO:0000259" key="4">
    <source>
        <dbReference type="Pfam" id="PF07727"/>
    </source>
</evidence>
<dbReference type="GO" id="GO:0004190">
    <property type="term" value="F:aspartic-type endopeptidase activity"/>
    <property type="evidence" value="ECO:0007669"/>
    <property type="project" value="UniProtKB-KW"/>
</dbReference>
<keyword evidence="1" id="KW-0645">Protease</keyword>
<dbReference type="InterPro" id="IPR013103">
    <property type="entry name" value="RVT_2"/>
</dbReference>
<organism evidence="6 7">
    <name type="scientific">Vitis vinifera</name>
    <name type="common">Grape</name>
    <dbReference type="NCBI Taxonomy" id="29760"/>
    <lineage>
        <taxon>Eukaryota</taxon>
        <taxon>Viridiplantae</taxon>
        <taxon>Streptophyta</taxon>
        <taxon>Embryophyta</taxon>
        <taxon>Tracheophyta</taxon>
        <taxon>Spermatophyta</taxon>
        <taxon>Magnoliopsida</taxon>
        <taxon>eudicotyledons</taxon>
        <taxon>Gunneridae</taxon>
        <taxon>Pentapetalae</taxon>
        <taxon>rosids</taxon>
        <taxon>Vitales</taxon>
        <taxon>Vitaceae</taxon>
        <taxon>Viteae</taxon>
        <taxon>Vitis</taxon>
    </lineage>
</organism>
<gene>
    <name evidence="6" type="primary">RE1_2302</name>
    <name evidence="6" type="ORF">CK203_018535</name>
</gene>
<evidence type="ECO:0000256" key="1">
    <source>
        <dbReference type="ARBA" id="ARBA00022750"/>
    </source>
</evidence>
<dbReference type="PANTHER" id="PTHR11439">
    <property type="entry name" value="GAG-POL-RELATED RETROTRANSPOSON"/>
    <property type="match status" value="1"/>
</dbReference>
<evidence type="ECO:0000259" key="5">
    <source>
        <dbReference type="Pfam" id="PF22936"/>
    </source>
</evidence>
<dbReference type="Proteomes" id="UP000288805">
    <property type="component" value="Unassembled WGS sequence"/>
</dbReference>
<keyword evidence="3" id="KW-0472">Membrane</keyword>
<feature type="domain" description="Reverse transcriptase Ty1/copia-type" evidence="4">
    <location>
        <begin position="866"/>
        <end position="1053"/>
    </location>
</feature>
<evidence type="ECO:0000256" key="3">
    <source>
        <dbReference type="SAM" id="Phobius"/>
    </source>
</evidence>